<dbReference type="InterPro" id="IPR025325">
    <property type="entry name" value="DUF4231"/>
</dbReference>
<keyword evidence="1" id="KW-0812">Transmembrane</keyword>
<name>A0A483IPD2_KLEPN</name>
<dbReference type="RefSeq" id="WP_045909831.1">
    <property type="nucleotide sequence ID" value="NZ_CABWWW010000018.1"/>
</dbReference>
<keyword evidence="1" id="KW-1133">Transmembrane helix</keyword>
<dbReference type="AlphaFoldDB" id="A0A483IPD2"/>
<feature type="transmembrane region" description="Helical" evidence="1">
    <location>
        <begin position="64"/>
        <end position="82"/>
    </location>
</feature>
<protein>
    <submittedName>
        <fullName evidence="2">DUF4231 domain-containing protein</fullName>
    </submittedName>
</protein>
<dbReference type="NCBIfam" id="NF033634">
    <property type="entry name" value="SLATT_1"/>
    <property type="match status" value="1"/>
</dbReference>
<proteinExistence type="predicted"/>
<accession>A0A483IPD2</accession>
<feature type="transmembrane region" description="Helical" evidence="1">
    <location>
        <begin position="31"/>
        <end position="52"/>
    </location>
</feature>
<evidence type="ECO:0000256" key="1">
    <source>
        <dbReference type="SAM" id="Phobius"/>
    </source>
</evidence>
<evidence type="ECO:0000313" key="2">
    <source>
        <dbReference type="EMBL" id="TCX34804.1"/>
    </source>
</evidence>
<dbReference type="Pfam" id="PF14015">
    <property type="entry name" value="DUF4231"/>
    <property type="match status" value="1"/>
</dbReference>
<keyword evidence="1" id="KW-0472">Membrane</keyword>
<comment type="caution">
    <text evidence="2">The sequence shown here is derived from an EMBL/GenBank/DDBJ whole genome shotgun (WGS) entry which is preliminary data.</text>
</comment>
<reference evidence="2" key="1">
    <citation type="submission" date="2019-01" db="EMBL/GenBank/DDBJ databases">
        <authorList>
            <person name="Lista F."/>
            <person name="Anselmo A."/>
        </authorList>
    </citation>
    <scope>NUCLEOTIDE SEQUENCE</scope>
    <source>
        <strain evidence="2">13S</strain>
    </source>
</reference>
<gene>
    <name evidence="2" type="ORF">ETE75_23225</name>
</gene>
<sequence length="158" mass="18100">MTSNTARTILMDMVDTKITTIKAKCRRNKRFFQFFTAGSIILSASITVVVGLEWPNHAAIQKNIALIMGVSLTLINGWVAIFDFKKLWMRQKNTLFGLYLIDNELKILTDSDEDKLRVKELFNAYQAVWEKDGSEWANIFSSDIESSKITQNIKELQS</sequence>
<organism evidence="2">
    <name type="scientific">Klebsiella pneumoniae</name>
    <dbReference type="NCBI Taxonomy" id="573"/>
    <lineage>
        <taxon>Bacteria</taxon>
        <taxon>Pseudomonadati</taxon>
        <taxon>Pseudomonadota</taxon>
        <taxon>Gammaproteobacteria</taxon>
        <taxon>Enterobacterales</taxon>
        <taxon>Enterobacteriaceae</taxon>
        <taxon>Klebsiella/Raoultella group</taxon>
        <taxon>Klebsiella</taxon>
        <taxon>Klebsiella pneumoniae complex</taxon>
    </lineage>
</organism>
<dbReference type="EMBL" id="SDCJ01000023">
    <property type="protein sequence ID" value="TCX34804.1"/>
    <property type="molecule type" value="Genomic_DNA"/>
</dbReference>